<keyword evidence="1" id="KW-0812">Transmembrane</keyword>
<evidence type="ECO:0000313" key="4">
    <source>
        <dbReference type="Proteomes" id="UP000009011"/>
    </source>
</evidence>
<protein>
    <recommendedName>
        <fullName evidence="5">Protein BatD</fullName>
    </recommendedName>
</protein>
<evidence type="ECO:0008006" key="5">
    <source>
        <dbReference type="Google" id="ProtNLM"/>
    </source>
</evidence>
<accession>I7A0Z5</accession>
<feature type="chain" id="PRO_5003707050" description="Protein BatD" evidence="2">
    <location>
        <begin position="23"/>
        <end position="314"/>
    </location>
</feature>
<feature type="signal peptide" evidence="2">
    <location>
        <begin position="1"/>
        <end position="22"/>
    </location>
</feature>
<dbReference type="KEGG" id="mro:MROS_0398"/>
<keyword evidence="1" id="KW-1133">Transmembrane helix</keyword>
<name>I7A0Z5_MELRP</name>
<dbReference type="Proteomes" id="UP000009011">
    <property type="component" value="Chromosome"/>
</dbReference>
<keyword evidence="4" id="KW-1185">Reference proteome</keyword>
<keyword evidence="2" id="KW-0732">Signal</keyword>
<organism evidence="3 4">
    <name type="scientific">Melioribacter roseus (strain DSM 23840 / JCM 17771 / VKM B-2668 / P3M-2)</name>
    <dbReference type="NCBI Taxonomy" id="1191523"/>
    <lineage>
        <taxon>Bacteria</taxon>
        <taxon>Pseudomonadati</taxon>
        <taxon>Ignavibacteriota</taxon>
        <taxon>Ignavibacteria</taxon>
        <taxon>Ignavibacteriales</taxon>
        <taxon>Melioribacteraceae</taxon>
        <taxon>Melioribacter</taxon>
    </lineage>
</organism>
<dbReference type="EMBL" id="CP003557">
    <property type="protein sequence ID" value="AFN73641.1"/>
    <property type="molecule type" value="Genomic_DNA"/>
</dbReference>
<feature type="transmembrane region" description="Helical" evidence="1">
    <location>
        <begin position="152"/>
        <end position="173"/>
    </location>
</feature>
<dbReference type="OrthoDB" id="9807384at2"/>
<dbReference type="eggNOG" id="COG3088">
    <property type="taxonomic scope" value="Bacteria"/>
</dbReference>
<dbReference type="HOGENOM" id="CLU_060895_0_0_10"/>
<dbReference type="STRING" id="1191523.MROS_0398"/>
<evidence type="ECO:0000313" key="3">
    <source>
        <dbReference type="EMBL" id="AFN73641.1"/>
    </source>
</evidence>
<sequence>MVKSAYLSILLFLILFAHGTDAQQVSVRATTDTSDYKIGDYIKYQLEIIHSPDIKILMPSVKDSLKNLEFIDTLSAAINKVDNKIIEKRGYLFSYYDSARVTIPSFRIKYVAGKDTGFAAVDSLVVNVHSLKIDPEKDIRDVKSPVTIPLDWVMILLIILVVLVVLALAYIVYRYWKKKKGMTEEKVETVKIPPHEKALASLKELEAKKLWQQGLIKDYHSEITEIIRQYFEERFGFNALEQTSSEIIDELKKNDDGGKIVDTAERFFSNADLVKFAKFEPLPEVNEEMMKQAYEIVERTAYIPQKEVEAEENV</sequence>
<gene>
    <name evidence="3" type="ordered locus">MROS_0398</name>
</gene>
<dbReference type="AlphaFoldDB" id="I7A0Z5"/>
<reference evidence="3 4" key="1">
    <citation type="journal article" date="2013" name="PLoS ONE">
        <title>Genomic analysis of Melioribacter roseus, facultatively anaerobic organotrophic bacterium representing a novel deep lineage within Bacteriodetes/Chlorobi group.</title>
        <authorList>
            <person name="Kadnikov V.V."/>
            <person name="Mardanov A.V."/>
            <person name="Podosokorskaya O.A."/>
            <person name="Gavrilov S.N."/>
            <person name="Kublanov I.V."/>
            <person name="Beletsky A.V."/>
            <person name="Bonch-Osmolovskaya E.A."/>
            <person name="Ravin N.V."/>
        </authorList>
    </citation>
    <scope>NUCLEOTIDE SEQUENCE [LARGE SCALE GENOMIC DNA]</scope>
    <source>
        <strain evidence="4">JCM 17771 / P3M-2</strain>
    </source>
</reference>
<keyword evidence="1" id="KW-0472">Membrane</keyword>
<evidence type="ECO:0000256" key="2">
    <source>
        <dbReference type="SAM" id="SignalP"/>
    </source>
</evidence>
<evidence type="ECO:0000256" key="1">
    <source>
        <dbReference type="SAM" id="Phobius"/>
    </source>
</evidence>
<proteinExistence type="predicted"/>
<dbReference type="PATRIC" id="fig|1191523.3.peg.415"/>
<dbReference type="RefSeq" id="WP_014855078.1">
    <property type="nucleotide sequence ID" value="NC_018178.1"/>
</dbReference>